<dbReference type="Gene3D" id="3.30.200.20">
    <property type="entry name" value="Phosphorylase Kinase, domain 1"/>
    <property type="match status" value="1"/>
</dbReference>
<evidence type="ECO:0000256" key="11">
    <source>
        <dbReference type="ARBA" id="ARBA00030980"/>
    </source>
</evidence>
<keyword evidence="6" id="KW-0723">Serine/threonine-protein kinase</keyword>
<sequence>MLASITISTTFFLAFIIYRVFFHVPAPVSPGRYKPSELDDVEDIEEYEQGGFHPVHLGDIYNDRYKILHKLGWGGFSTVWLARDLVLSRYVALKIILADASSDCSELEIFQKLRAALGDERKAEGGRYIGGLLDSFAISGPNGTHLCLVSELMGPSIDALSDCCGKVGDRRRLQANFTRKIARQVVLGLKFLHSKQVCHGDITSSNILYKLSPIDHWSEDEIYQHFGQPKIEPVVTLPRSWVYSLFKSRAPRYLVECCSVADHQHIIDEIQLVDFGLSFSFDSPPGVEGLGIPCAYRAPETIFDAKVDQRSEIWALGCVLYELRNGQKLFKSRKGENDEILVQIFKILGRVPKIWEKAWMEKLDQFTRDKQATAEHSDGTGAAPVGADDGLVRLNERRRKAEAFLGRSDMGEDPEETVQFGNLLNDIFRWIPEERLSLDDILDHPWFTTI</sequence>
<dbReference type="PROSITE" id="PS00107">
    <property type="entry name" value="PROTEIN_KINASE_ATP"/>
    <property type="match status" value="1"/>
</dbReference>
<dbReference type="PANTHER" id="PTHR47634:SF9">
    <property type="entry name" value="PROTEIN KINASE DOMAIN-CONTAINING PROTEIN-RELATED"/>
    <property type="match status" value="1"/>
</dbReference>
<dbReference type="GO" id="GO:0004674">
    <property type="term" value="F:protein serine/threonine kinase activity"/>
    <property type="evidence" value="ECO:0007669"/>
    <property type="project" value="UniProtKB-KW"/>
</dbReference>
<dbReference type="InterPro" id="IPR000719">
    <property type="entry name" value="Prot_kinase_dom"/>
</dbReference>
<dbReference type="InterPro" id="IPR011009">
    <property type="entry name" value="Kinase-like_dom_sf"/>
</dbReference>
<keyword evidence="7" id="KW-0808">Transferase</keyword>
<keyword evidence="10 15" id="KW-0067">ATP-binding</keyword>
<reference evidence="17 18" key="1">
    <citation type="submission" date="2016-04" db="EMBL/GenBank/DDBJ databases">
        <title>A degradative enzymes factory behind the ericoid mycorrhizal symbiosis.</title>
        <authorList>
            <consortium name="DOE Joint Genome Institute"/>
            <person name="Martino E."/>
            <person name="Morin E."/>
            <person name="Grelet G."/>
            <person name="Kuo A."/>
            <person name="Kohler A."/>
            <person name="Daghino S."/>
            <person name="Barry K."/>
            <person name="Choi C."/>
            <person name="Cichocki N."/>
            <person name="Clum A."/>
            <person name="Copeland A."/>
            <person name="Hainaut M."/>
            <person name="Haridas S."/>
            <person name="Labutti K."/>
            <person name="Lindquist E."/>
            <person name="Lipzen A."/>
            <person name="Khouja H.-R."/>
            <person name="Murat C."/>
            <person name="Ohm R."/>
            <person name="Olson A."/>
            <person name="Spatafora J."/>
            <person name="Veneault-Fourrey C."/>
            <person name="Henrissat B."/>
            <person name="Grigoriev I."/>
            <person name="Martin F."/>
            <person name="Perotto S."/>
        </authorList>
    </citation>
    <scope>NUCLEOTIDE SEQUENCE [LARGE SCALE GENOMIC DNA]</scope>
    <source>
        <strain evidence="17 18">F</strain>
    </source>
</reference>
<dbReference type="PANTHER" id="PTHR47634">
    <property type="entry name" value="PROTEIN KINASE DOMAIN-CONTAINING PROTEIN-RELATED"/>
    <property type="match status" value="1"/>
</dbReference>
<evidence type="ECO:0000256" key="9">
    <source>
        <dbReference type="ARBA" id="ARBA00022777"/>
    </source>
</evidence>
<name>A0A2J6SAV1_HYAVF</name>
<dbReference type="InterPro" id="IPR008266">
    <property type="entry name" value="Tyr_kinase_AS"/>
</dbReference>
<evidence type="ECO:0000256" key="13">
    <source>
        <dbReference type="ARBA" id="ARBA00047899"/>
    </source>
</evidence>
<dbReference type="PROSITE" id="PS50011">
    <property type="entry name" value="PROTEIN_KINASE_DOM"/>
    <property type="match status" value="1"/>
</dbReference>
<dbReference type="GO" id="GO:0000245">
    <property type="term" value="P:spliceosomal complex assembly"/>
    <property type="evidence" value="ECO:0007669"/>
    <property type="project" value="TreeGrafter"/>
</dbReference>
<dbReference type="SUPFAM" id="SSF56112">
    <property type="entry name" value="Protein kinase-like (PK-like)"/>
    <property type="match status" value="1"/>
</dbReference>
<evidence type="ECO:0000259" key="16">
    <source>
        <dbReference type="PROSITE" id="PS50011"/>
    </source>
</evidence>
<organism evidence="17 18">
    <name type="scientific">Hyaloscypha variabilis (strain UAMH 11265 / GT02V1 / F)</name>
    <name type="common">Meliniomyces variabilis</name>
    <dbReference type="NCBI Taxonomy" id="1149755"/>
    <lineage>
        <taxon>Eukaryota</taxon>
        <taxon>Fungi</taxon>
        <taxon>Dikarya</taxon>
        <taxon>Ascomycota</taxon>
        <taxon>Pezizomycotina</taxon>
        <taxon>Leotiomycetes</taxon>
        <taxon>Helotiales</taxon>
        <taxon>Hyaloscyphaceae</taxon>
        <taxon>Hyaloscypha</taxon>
        <taxon>Hyaloscypha variabilis</taxon>
    </lineage>
</organism>
<comment type="catalytic activity">
    <reaction evidence="13">
        <text>L-threonyl-[protein] + ATP = O-phospho-L-threonyl-[protein] + ADP + H(+)</text>
        <dbReference type="Rhea" id="RHEA:46608"/>
        <dbReference type="Rhea" id="RHEA-COMP:11060"/>
        <dbReference type="Rhea" id="RHEA-COMP:11605"/>
        <dbReference type="ChEBI" id="CHEBI:15378"/>
        <dbReference type="ChEBI" id="CHEBI:30013"/>
        <dbReference type="ChEBI" id="CHEBI:30616"/>
        <dbReference type="ChEBI" id="CHEBI:61977"/>
        <dbReference type="ChEBI" id="CHEBI:456216"/>
        <dbReference type="EC" id="2.7.11.1"/>
    </reaction>
</comment>
<accession>A0A2J6SAV1</accession>
<evidence type="ECO:0000313" key="17">
    <source>
        <dbReference type="EMBL" id="PMD47880.1"/>
    </source>
</evidence>
<evidence type="ECO:0000256" key="4">
    <source>
        <dbReference type="ARBA" id="ARBA00013948"/>
    </source>
</evidence>
<dbReference type="Proteomes" id="UP000235786">
    <property type="component" value="Unassembled WGS sequence"/>
</dbReference>
<evidence type="ECO:0000256" key="2">
    <source>
        <dbReference type="ARBA" id="ARBA00011534"/>
    </source>
</evidence>
<dbReference type="EC" id="2.7.11.1" evidence="3"/>
<comment type="catalytic activity">
    <reaction evidence="14">
        <text>L-seryl-[protein] + ATP = O-phospho-L-seryl-[protein] + ADP + H(+)</text>
        <dbReference type="Rhea" id="RHEA:17989"/>
        <dbReference type="Rhea" id="RHEA-COMP:9863"/>
        <dbReference type="Rhea" id="RHEA-COMP:11604"/>
        <dbReference type="ChEBI" id="CHEBI:15378"/>
        <dbReference type="ChEBI" id="CHEBI:29999"/>
        <dbReference type="ChEBI" id="CHEBI:30616"/>
        <dbReference type="ChEBI" id="CHEBI:83421"/>
        <dbReference type="ChEBI" id="CHEBI:456216"/>
        <dbReference type="EC" id="2.7.11.1"/>
    </reaction>
</comment>
<evidence type="ECO:0000256" key="5">
    <source>
        <dbReference type="ARBA" id="ARBA00019973"/>
    </source>
</evidence>
<dbReference type="Gene3D" id="1.10.510.10">
    <property type="entry name" value="Transferase(Phosphotransferase) domain 1"/>
    <property type="match status" value="1"/>
</dbReference>
<dbReference type="OrthoDB" id="5979581at2759"/>
<evidence type="ECO:0000256" key="3">
    <source>
        <dbReference type="ARBA" id="ARBA00012513"/>
    </source>
</evidence>
<protein>
    <recommendedName>
        <fullName evidence="5">EKC/KEOPS complex subunit BUD32</fullName>
        <ecNumber evidence="3">2.7.11.1</ecNumber>
    </recommendedName>
    <alternativeName>
        <fullName evidence="11 12">Atypical Serine/threonine protein kinase BUD32</fullName>
    </alternativeName>
    <alternativeName>
        <fullName evidence="4">EKC/KEOPS complex subunit bud32</fullName>
    </alternativeName>
</protein>
<feature type="domain" description="Protein kinase" evidence="16">
    <location>
        <begin position="65"/>
        <end position="447"/>
    </location>
</feature>
<proteinExistence type="predicted"/>
<evidence type="ECO:0000256" key="14">
    <source>
        <dbReference type="ARBA" id="ARBA00048679"/>
    </source>
</evidence>
<dbReference type="InterPro" id="IPR017441">
    <property type="entry name" value="Protein_kinase_ATP_BS"/>
</dbReference>
<dbReference type="GO" id="GO:0005524">
    <property type="term" value="F:ATP binding"/>
    <property type="evidence" value="ECO:0007669"/>
    <property type="project" value="UniProtKB-UniRule"/>
</dbReference>
<evidence type="ECO:0000256" key="12">
    <source>
        <dbReference type="ARBA" id="ARBA00033194"/>
    </source>
</evidence>
<evidence type="ECO:0000256" key="8">
    <source>
        <dbReference type="ARBA" id="ARBA00022741"/>
    </source>
</evidence>
<evidence type="ECO:0000313" key="18">
    <source>
        <dbReference type="Proteomes" id="UP000235786"/>
    </source>
</evidence>
<dbReference type="GO" id="GO:0050684">
    <property type="term" value="P:regulation of mRNA processing"/>
    <property type="evidence" value="ECO:0007669"/>
    <property type="project" value="TreeGrafter"/>
</dbReference>
<keyword evidence="18" id="KW-1185">Reference proteome</keyword>
<dbReference type="EMBL" id="KZ613938">
    <property type="protein sequence ID" value="PMD47880.1"/>
    <property type="molecule type" value="Genomic_DNA"/>
</dbReference>
<comment type="function">
    <text evidence="1">Component of the EKC/KEOPS complex that is required for the formation of a threonylcarbamoyl group on adenosine at position 37 (t(6)A37) in tRNAs that read codons beginning with adenine. The complex is probably involved in the transfer of the threonylcarbamoyl moiety of threonylcarbamoyl-AMP (TC-AMP) to the N6 group of A37. BUD32 has ATPase activity in the context of the EKC/KEOPS complex and likely plays a supporting role to the catalytic subunit KAE1. The EKC/KEOPS complex also promotes both telomere uncapping and telomere elongation. The complex is required for efficient recruitment of transcriptional coactivators.</text>
</comment>
<feature type="binding site" evidence="15">
    <location>
        <position position="94"/>
    </location>
    <ligand>
        <name>ATP</name>
        <dbReference type="ChEBI" id="CHEBI:30616"/>
    </ligand>
</feature>
<dbReference type="STRING" id="1149755.A0A2J6SAV1"/>
<keyword evidence="9 17" id="KW-0418">Kinase</keyword>
<evidence type="ECO:0000256" key="1">
    <source>
        <dbReference type="ARBA" id="ARBA00003747"/>
    </source>
</evidence>
<evidence type="ECO:0000256" key="7">
    <source>
        <dbReference type="ARBA" id="ARBA00022679"/>
    </source>
</evidence>
<dbReference type="PROSITE" id="PS00109">
    <property type="entry name" value="PROTEIN_KINASE_TYR"/>
    <property type="match status" value="1"/>
</dbReference>
<dbReference type="AlphaFoldDB" id="A0A2J6SAV1"/>
<dbReference type="InterPro" id="IPR051334">
    <property type="entry name" value="SRPK"/>
</dbReference>
<evidence type="ECO:0000256" key="10">
    <source>
        <dbReference type="ARBA" id="ARBA00022840"/>
    </source>
</evidence>
<dbReference type="SMART" id="SM00220">
    <property type="entry name" value="S_TKc"/>
    <property type="match status" value="1"/>
</dbReference>
<dbReference type="Pfam" id="PF00069">
    <property type="entry name" value="Pkinase"/>
    <property type="match status" value="2"/>
</dbReference>
<evidence type="ECO:0000256" key="15">
    <source>
        <dbReference type="PROSITE-ProRule" id="PRU10141"/>
    </source>
</evidence>
<comment type="subunit">
    <text evidence="2">Component of the EKC/KEOPS complex composed of at least BUD32, CGI121, GON7, KAE1 and PCC1; the whole complex dimerizes.</text>
</comment>
<evidence type="ECO:0000256" key="6">
    <source>
        <dbReference type="ARBA" id="ARBA00022527"/>
    </source>
</evidence>
<keyword evidence="8 15" id="KW-0547">Nucleotide-binding</keyword>
<gene>
    <name evidence="17" type="ORF">L207DRAFT_416571</name>
</gene>